<comment type="similarity">
    <text evidence="2">Belongs to the transposase 27 family.</text>
</comment>
<dbReference type="EMBL" id="CP001600">
    <property type="protein sequence ID" value="ACR68192.1"/>
    <property type="molecule type" value="Genomic_DNA"/>
</dbReference>
<organism evidence="5 6">
    <name type="scientific">Edwardsiella ictaluri (strain 93-146)</name>
    <dbReference type="NCBI Taxonomy" id="634503"/>
    <lineage>
        <taxon>Bacteria</taxon>
        <taxon>Pseudomonadati</taxon>
        <taxon>Pseudomonadota</taxon>
        <taxon>Gammaproteobacteria</taxon>
        <taxon>Enterobacterales</taxon>
        <taxon>Hafniaceae</taxon>
        <taxon>Edwardsiella</taxon>
    </lineage>
</organism>
<keyword evidence="4" id="KW-0233">DNA recombination</keyword>
<dbReference type="PANTHER" id="PTHR33293:SF1">
    <property type="entry name" value="INSERTION ELEMENT IS1 1 PROTEIN INSB-RELATED"/>
    <property type="match status" value="1"/>
</dbReference>
<dbReference type="GO" id="GO:0006313">
    <property type="term" value="P:DNA transposition"/>
    <property type="evidence" value="ECO:0007669"/>
    <property type="project" value="InterPro"/>
</dbReference>
<dbReference type="Proteomes" id="UP000001485">
    <property type="component" value="Chromosome"/>
</dbReference>
<dbReference type="PATRIC" id="fig|634503.3.peg.887"/>
<evidence type="ECO:0000256" key="1">
    <source>
        <dbReference type="ARBA" id="ARBA00004091"/>
    </source>
</evidence>
<evidence type="ECO:0000256" key="2">
    <source>
        <dbReference type="ARBA" id="ARBA00008841"/>
    </source>
</evidence>
<evidence type="ECO:0000313" key="5">
    <source>
        <dbReference type="EMBL" id="ACR68192.1"/>
    </source>
</evidence>
<name>C5BBF6_EDWI9</name>
<evidence type="ECO:0000313" key="6">
    <source>
        <dbReference type="Proteomes" id="UP000001485"/>
    </source>
</evidence>
<dbReference type="GO" id="GO:0004803">
    <property type="term" value="F:transposase activity"/>
    <property type="evidence" value="ECO:0007669"/>
    <property type="project" value="InterPro"/>
</dbReference>
<comment type="function">
    <text evidence="1">Absolutely required for transposition of IS1.</text>
</comment>
<gene>
    <name evidence="5" type="ordered locus">NT01EI_0979</name>
</gene>
<dbReference type="GO" id="GO:0003677">
    <property type="term" value="F:DNA binding"/>
    <property type="evidence" value="ECO:0007669"/>
    <property type="project" value="InterPro"/>
</dbReference>
<dbReference type="InterPro" id="IPR051354">
    <property type="entry name" value="Transposase_27_IS1"/>
</dbReference>
<keyword evidence="3" id="KW-0815">Transposition</keyword>
<dbReference type="InterPro" id="IPR005063">
    <property type="entry name" value="Transposase_27"/>
</dbReference>
<protein>
    <submittedName>
        <fullName evidence="5">Iso-IS1 ORF2</fullName>
    </submittedName>
</protein>
<dbReference type="KEGG" id="eic:NT01EI_0979"/>
<dbReference type="PANTHER" id="PTHR33293">
    <property type="entry name" value="INSERTION ELEMENT IS1 1 PROTEIN INSB-RELATED"/>
    <property type="match status" value="1"/>
</dbReference>
<dbReference type="AlphaFoldDB" id="C5BBF6"/>
<proteinExistence type="inferred from homology"/>
<accession>C5BBF6</accession>
<evidence type="ECO:0000256" key="3">
    <source>
        <dbReference type="ARBA" id="ARBA00022578"/>
    </source>
</evidence>
<reference evidence="5 6" key="2">
    <citation type="journal article" date="2012" name="J. Bacteriol.">
        <title>Genome Sequence of Edwardsiella ictaluri 93-146, a Strain Associated with a Natural Channel Catfish Outbreak of Enteric Septicemia of Catfish.</title>
        <authorList>
            <person name="Williams M.L."/>
            <person name="Gillaspy A.F."/>
            <person name="Dyer D.W."/>
            <person name="Thune R.L."/>
            <person name="Waldbieser G.C."/>
            <person name="Schuster S.C."/>
            <person name="Gipson J."/>
            <person name="Zaitshik J."/>
            <person name="Landry C."/>
            <person name="Banes M.M."/>
            <person name="Lawrence M.L."/>
        </authorList>
    </citation>
    <scope>NUCLEOTIDE SEQUENCE [LARGE SCALE GENOMIC DNA]</scope>
    <source>
        <strain evidence="5 6">93-146</strain>
    </source>
</reference>
<dbReference type="Pfam" id="PF03400">
    <property type="entry name" value="DDE_Tnp_IS1"/>
    <property type="match status" value="1"/>
</dbReference>
<dbReference type="HOGENOM" id="CLU_076276_2_2_6"/>
<sequence length="131" mass="15162">MALICELDEQWSFAGSKARQHWLRDACNTTTGGILAYPFGPPIDDTCRELWVLFTLFNIGMITGDDWSSYTREVPQEKPLTGKICTQGIERNHLARHTRIKRLARKTICFLRSAEINEKVIGSLMERYMFY</sequence>
<evidence type="ECO:0000256" key="4">
    <source>
        <dbReference type="ARBA" id="ARBA00023172"/>
    </source>
</evidence>
<reference evidence="6" key="1">
    <citation type="submission" date="2009-03" db="EMBL/GenBank/DDBJ databases">
        <title>Complete genome sequence of Edwardsiella ictaluri 93-146.</title>
        <authorList>
            <person name="Williams M.L."/>
            <person name="Gillaspy A.F."/>
            <person name="Dyer D.W."/>
            <person name="Thune R.L."/>
            <person name="Waldbieser G.C."/>
            <person name="Schuster S.C."/>
            <person name="Gipson J."/>
            <person name="Zaitshik J."/>
            <person name="Landry C."/>
            <person name="Lawrence M.L."/>
        </authorList>
    </citation>
    <scope>NUCLEOTIDE SEQUENCE [LARGE SCALE GENOMIC DNA]</scope>
    <source>
        <strain evidence="6">93-146</strain>
    </source>
</reference>